<accession>A0A974GZI4</accession>
<evidence type="ECO:0000313" key="1">
    <source>
        <dbReference type="EMBL" id="OCT56342.1"/>
    </source>
</evidence>
<protein>
    <submittedName>
        <fullName evidence="1">Uncharacterized protein</fullName>
    </submittedName>
</protein>
<organism evidence="1">
    <name type="scientific">Xenopus laevis</name>
    <name type="common">African clawed frog</name>
    <dbReference type="NCBI Taxonomy" id="8355"/>
    <lineage>
        <taxon>Eukaryota</taxon>
        <taxon>Metazoa</taxon>
        <taxon>Chordata</taxon>
        <taxon>Craniata</taxon>
        <taxon>Vertebrata</taxon>
        <taxon>Euteleostomi</taxon>
        <taxon>Amphibia</taxon>
        <taxon>Batrachia</taxon>
        <taxon>Anura</taxon>
        <taxon>Pipoidea</taxon>
        <taxon>Pipidae</taxon>
        <taxon>Xenopodinae</taxon>
        <taxon>Xenopus</taxon>
        <taxon>Xenopus</taxon>
    </lineage>
</organism>
<reference evidence="1" key="1">
    <citation type="submission" date="2016-05" db="EMBL/GenBank/DDBJ databases">
        <title>WGS assembly of Xenopus laevis.</title>
        <authorList>
            <person name="Session A."/>
            <person name="Uno Y."/>
            <person name="Kwon T."/>
            <person name="Chapman J."/>
            <person name="Toyoda A."/>
            <person name="Takahashi S."/>
            <person name="Fukui A."/>
            <person name="Hikosaka A."/>
            <person name="Putnam N."/>
            <person name="Stites J."/>
            <person name="Van Heeringen S."/>
            <person name="Quigley I."/>
            <person name="Heinz S."/>
            <person name="Hellsten U."/>
            <person name="Lyons J."/>
            <person name="Suzuki A."/>
            <person name="Kondo M."/>
            <person name="Ogino H."/>
            <person name="Ochi H."/>
            <person name="Bogdanovic O."/>
            <person name="Lister R."/>
            <person name="Georgiou G."/>
            <person name="Paranjpe S."/>
            <person name="Van Kruijsbergen I."/>
            <person name="Mozaffari S."/>
            <person name="Shu S."/>
            <person name="Schmutz J."/>
            <person name="Jenkins J."/>
            <person name="Grimwood J."/>
            <person name="Carlson J."/>
            <person name="Mitros T."/>
            <person name="Simakov O."/>
            <person name="Heald R."/>
            <person name="Miller K."/>
            <person name="Haudenschild C."/>
            <person name="Kuroki Y."/>
            <person name="Tanaka T."/>
            <person name="Michiue T."/>
            <person name="Watanabe M."/>
            <person name="Kinoshita T."/>
            <person name="Ohta Y."/>
            <person name="Mawaribuchi S."/>
            <person name="Suzuki Y."/>
            <person name="Haramoto Y."/>
            <person name="Yamamoto T."/>
            <person name="Takagi C."/>
            <person name="Kitzman J."/>
            <person name="Shendure J."/>
            <person name="Nakayama T."/>
            <person name="Izutsu Y."/>
            <person name="Robert J."/>
            <person name="Dichmann D."/>
            <person name="Flajnik M."/>
            <person name="Houston D."/>
            <person name="Marcotte E."/>
            <person name="Wallingford J."/>
            <person name="Ito Y."/>
            <person name="Asashima M."/>
            <person name="Ueno N."/>
            <person name="Matsuda Y."/>
            <person name="Jan Veenstra G."/>
            <person name="Fujiyama A."/>
            <person name="Harland R."/>
            <person name="Taira M."/>
            <person name="Rokhsar D.S."/>
        </authorList>
    </citation>
    <scope>NUCLEOTIDE SEQUENCE</scope>
    <source>
        <strain evidence="1">J</strain>
        <tissue evidence="1">Blood</tissue>
    </source>
</reference>
<dbReference type="Proteomes" id="UP000694892">
    <property type="component" value="Unassembled WGS sequence"/>
</dbReference>
<dbReference type="AlphaFoldDB" id="A0A974GZI4"/>
<proteinExistence type="predicted"/>
<dbReference type="EMBL" id="KV467294">
    <property type="protein sequence ID" value="OCT56342.1"/>
    <property type="molecule type" value="Genomic_DNA"/>
</dbReference>
<name>A0A974GZI4_XENLA</name>
<sequence>MDYWLCIIQTQTHNCALQRANVLHTPPNNSALYSIPALDVTPVRTKTVLLGSTHATVLYQIYLPSKVPSLSAQSRTGINRECCVYPKSNIQSLVNLLGDAFLGAQLVTVRTLT</sequence>
<gene>
    <name evidence="1" type="ORF">XELAEV_18000225mg</name>
</gene>